<evidence type="ECO:0000313" key="1">
    <source>
        <dbReference type="EMBL" id="KPL71739.1"/>
    </source>
</evidence>
<organism evidence="1 2">
    <name type="scientific">Leptolinea tardivitalis</name>
    <dbReference type="NCBI Taxonomy" id="229920"/>
    <lineage>
        <taxon>Bacteria</taxon>
        <taxon>Bacillati</taxon>
        <taxon>Chloroflexota</taxon>
        <taxon>Anaerolineae</taxon>
        <taxon>Anaerolineales</taxon>
        <taxon>Anaerolineaceae</taxon>
        <taxon>Leptolinea</taxon>
    </lineage>
</organism>
<reference evidence="1 2" key="1">
    <citation type="submission" date="2015-07" db="EMBL/GenBank/DDBJ databases">
        <title>Genome sequence of Leptolinea tardivitalis DSM 16556.</title>
        <authorList>
            <person name="Hemp J."/>
            <person name="Ward L.M."/>
            <person name="Pace L.A."/>
            <person name="Fischer W.W."/>
        </authorList>
    </citation>
    <scope>NUCLEOTIDE SEQUENCE [LARGE SCALE GENOMIC DNA]</scope>
    <source>
        <strain evidence="1 2">YMTK-2</strain>
    </source>
</reference>
<comment type="caution">
    <text evidence="1">The sequence shown here is derived from an EMBL/GenBank/DDBJ whole genome shotgun (WGS) entry which is preliminary data.</text>
</comment>
<evidence type="ECO:0000313" key="2">
    <source>
        <dbReference type="Proteomes" id="UP000050430"/>
    </source>
</evidence>
<keyword evidence="2" id="KW-1185">Reference proteome</keyword>
<dbReference type="Proteomes" id="UP000050430">
    <property type="component" value="Unassembled WGS sequence"/>
</dbReference>
<dbReference type="AlphaFoldDB" id="A0A0P6WYR9"/>
<dbReference type="EMBL" id="LGCK01000010">
    <property type="protein sequence ID" value="KPL71739.1"/>
    <property type="molecule type" value="Genomic_DNA"/>
</dbReference>
<proteinExistence type="predicted"/>
<sequence>MLSKFLVMQNLHEILSDKDIRSKWEKIIKSDLDAYLSFLKNRGYIQKANPYEILEKELSDAEMKSMLEQVNQQPGENKLESARKILHYFPDILNTFKNKEYYVCSDRGKALAEFHLISQKSWNYETAKVIFFLVSKRAFLLALQLMVNHAVSQIETHESDMDWKEYDPEVDTSIMNIIYQRDLSKYSLTKEDEALSRDFTAYSMIFKDEAFEDTIIGPDISLNENFYRSVTDTISFCRAQYEMHRIRSIKKYVRSIQVETANDNYVCPACKAAAEKLYTINSIPDIPITECTSEVGCRCNIHALV</sequence>
<protein>
    <submittedName>
        <fullName evidence="1">Uncharacterized protein</fullName>
    </submittedName>
</protein>
<name>A0A0P6WYR9_9CHLR</name>
<gene>
    <name evidence="1" type="ORF">ADM99_09810</name>
</gene>
<accession>A0A0P6WYR9</accession>